<feature type="domain" description="NAD(P)-binding" evidence="1">
    <location>
        <begin position="10"/>
        <end position="155"/>
    </location>
</feature>
<sequence>MMNRTALVLGATGLIGEQLVSFLLQSEEYVRVTVLVRAPLPYSHPKLYTVIVDFARLEDFSEEIVGQDVFCCLGTTIIKAKTQEAFRKVDLHYPVQVGQIAKRNGAEKYLLVSSIGSNKISRIYYSRVKGEAEEVLAAVGFDQYHVFRPSLLLGKRKEFRIKEKAGILLFPFLSLFMVGPLRKYKPIGAGQVAYAMYRIAVSKQVRPYAIWESDQIANIQ</sequence>
<dbReference type="OrthoDB" id="9798632at2"/>
<protein>
    <submittedName>
        <fullName evidence="2">Putative NAD(P)-binding protein</fullName>
    </submittedName>
</protein>
<proteinExistence type="predicted"/>
<keyword evidence="3" id="KW-1185">Reference proteome</keyword>
<dbReference type="InterPro" id="IPR036291">
    <property type="entry name" value="NAD(P)-bd_dom_sf"/>
</dbReference>
<dbReference type="PANTHER" id="PTHR14097">
    <property type="entry name" value="OXIDOREDUCTASE HTATIP2"/>
    <property type="match status" value="1"/>
</dbReference>
<comment type="caution">
    <text evidence="2">The sequence shown here is derived from an EMBL/GenBank/DDBJ whole genome shotgun (WGS) entry which is preliminary data.</text>
</comment>
<evidence type="ECO:0000313" key="3">
    <source>
        <dbReference type="Proteomes" id="UP000252415"/>
    </source>
</evidence>
<dbReference type="RefSeq" id="WP_114384215.1">
    <property type="nucleotide sequence ID" value="NZ_QPJD01000034.1"/>
</dbReference>
<dbReference type="EMBL" id="QPJD01000034">
    <property type="protein sequence ID" value="RCW40541.1"/>
    <property type="molecule type" value="Genomic_DNA"/>
</dbReference>
<dbReference type="AlphaFoldDB" id="A0A368VLP3"/>
<evidence type="ECO:0000259" key="1">
    <source>
        <dbReference type="Pfam" id="PF13460"/>
    </source>
</evidence>
<reference evidence="2 3" key="1">
    <citation type="submission" date="2018-07" db="EMBL/GenBank/DDBJ databases">
        <title>Genomic Encyclopedia of Type Strains, Phase III (KMG-III): the genomes of soil and plant-associated and newly described type strains.</title>
        <authorList>
            <person name="Whitman W."/>
        </authorList>
    </citation>
    <scope>NUCLEOTIDE SEQUENCE [LARGE SCALE GENOMIC DNA]</scope>
    <source>
        <strain evidence="2 3">CECT 7506</strain>
    </source>
</reference>
<dbReference type="PANTHER" id="PTHR14097:SF7">
    <property type="entry name" value="OXIDOREDUCTASE HTATIP2"/>
    <property type="match status" value="1"/>
</dbReference>
<name>A0A368VLP3_9BACL</name>
<accession>A0A368VLP3</accession>
<dbReference type="SUPFAM" id="SSF51735">
    <property type="entry name" value="NAD(P)-binding Rossmann-fold domains"/>
    <property type="match status" value="1"/>
</dbReference>
<dbReference type="InterPro" id="IPR016040">
    <property type="entry name" value="NAD(P)-bd_dom"/>
</dbReference>
<dbReference type="Proteomes" id="UP000252415">
    <property type="component" value="Unassembled WGS sequence"/>
</dbReference>
<evidence type="ECO:0000313" key="2">
    <source>
        <dbReference type="EMBL" id="RCW40541.1"/>
    </source>
</evidence>
<dbReference type="Pfam" id="PF13460">
    <property type="entry name" value="NAD_binding_10"/>
    <property type="match status" value="1"/>
</dbReference>
<dbReference type="Gene3D" id="3.40.50.720">
    <property type="entry name" value="NAD(P)-binding Rossmann-like Domain"/>
    <property type="match status" value="1"/>
</dbReference>
<organism evidence="2 3">
    <name type="scientific">Paenibacillus prosopidis</name>
    <dbReference type="NCBI Taxonomy" id="630520"/>
    <lineage>
        <taxon>Bacteria</taxon>
        <taxon>Bacillati</taxon>
        <taxon>Bacillota</taxon>
        <taxon>Bacilli</taxon>
        <taxon>Bacillales</taxon>
        <taxon>Paenibacillaceae</taxon>
        <taxon>Paenibacillus</taxon>
    </lineage>
</organism>
<gene>
    <name evidence="2" type="ORF">DFP97_13417</name>
</gene>